<reference evidence="2" key="1">
    <citation type="journal article" date="2016" name="Nat. Biotechnol.">
        <title>Sequencing wild and cultivated cassava and related species reveals extensive interspecific hybridization and genetic diversity.</title>
        <authorList>
            <person name="Bredeson J.V."/>
            <person name="Lyons J.B."/>
            <person name="Prochnik S.E."/>
            <person name="Wu G.A."/>
            <person name="Ha C.M."/>
            <person name="Edsinger-Gonzales E."/>
            <person name="Grimwood J."/>
            <person name="Schmutz J."/>
            <person name="Rabbi I.Y."/>
            <person name="Egesi C."/>
            <person name="Nauluvula P."/>
            <person name="Lebot V."/>
            <person name="Ndunguru J."/>
            <person name="Mkamilo G."/>
            <person name="Bart R.S."/>
            <person name="Setter T.L."/>
            <person name="Gleadow R.M."/>
            <person name="Kulakow P."/>
            <person name="Ferguson M.E."/>
            <person name="Rounsley S."/>
            <person name="Rokhsar D.S."/>
        </authorList>
    </citation>
    <scope>NUCLEOTIDE SEQUENCE [LARGE SCALE GENOMIC DNA]</scope>
    <source>
        <strain evidence="2">cv. AM560-2</strain>
    </source>
</reference>
<gene>
    <name evidence="1" type="ORF">MANES_15G132550v8</name>
</gene>
<dbReference type="EMBL" id="CM004401">
    <property type="protein sequence ID" value="KAG8637531.1"/>
    <property type="molecule type" value="Genomic_DNA"/>
</dbReference>
<protein>
    <submittedName>
        <fullName evidence="1">Uncharacterized protein</fullName>
    </submittedName>
</protein>
<comment type="caution">
    <text evidence="1">The sequence shown here is derived from an EMBL/GenBank/DDBJ whole genome shotgun (WGS) entry which is preliminary data.</text>
</comment>
<dbReference type="Proteomes" id="UP000091857">
    <property type="component" value="Chromosome 15"/>
</dbReference>
<accession>A0ACB7GBZ3</accession>
<keyword evidence="2" id="KW-1185">Reference proteome</keyword>
<name>A0ACB7GBZ3_MANES</name>
<proteinExistence type="predicted"/>
<evidence type="ECO:0000313" key="2">
    <source>
        <dbReference type="Proteomes" id="UP000091857"/>
    </source>
</evidence>
<organism evidence="1 2">
    <name type="scientific">Manihot esculenta</name>
    <name type="common">Cassava</name>
    <name type="synonym">Jatropha manihot</name>
    <dbReference type="NCBI Taxonomy" id="3983"/>
    <lineage>
        <taxon>Eukaryota</taxon>
        <taxon>Viridiplantae</taxon>
        <taxon>Streptophyta</taxon>
        <taxon>Embryophyta</taxon>
        <taxon>Tracheophyta</taxon>
        <taxon>Spermatophyta</taxon>
        <taxon>Magnoliopsida</taxon>
        <taxon>eudicotyledons</taxon>
        <taxon>Gunneridae</taxon>
        <taxon>Pentapetalae</taxon>
        <taxon>rosids</taxon>
        <taxon>fabids</taxon>
        <taxon>Malpighiales</taxon>
        <taxon>Euphorbiaceae</taxon>
        <taxon>Crotonoideae</taxon>
        <taxon>Manihoteae</taxon>
        <taxon>Manihot</taxon>
    </lineage>
</organism>
<evidence type="ECO:0000313" key="1">
    <source>
        <dbReference type="EMBL" id="KAG8637531.1"/>
    </source>
</evidence>
<sequence>MALAFCLGFISVWEGKQQLTCASNLVVLDSPRGWFVSEISADFGSVGALPAVAGLWTAAGDVTGTSAGADLWAAVVVAV</sequence>